<proteinExistence type="predicted"/>
<name>A0A7W9SQT9_ARMRO</name>
<dbReference type="Proteomes" id="UP000520814">
    <property type="component" value="Unassembled WGS sequence"/>
</dbReference>
<reference evidence="1 2" key="1">
    <citation type="submission" date="2020-08" db="EMBL/GenBank/DDBJ databases">
        <title>Genomic Encyclopedia of Type Strains, Phase IV (KMG-IV): sequencing the most valuable type-strain genomes for metagenomic binning, comparative biology and taxonomic classification.</title>
        <authorList>
            <person name="Goeker M."/>
        </authorList>
    </citation>
    <scope>NUCLEOTIDE SEQUENCE [LARGE SCALE GENOMIC DNA]</scope>
    <source>
        <strain evidence="1 2">DSM 23562</strain>
    </source>
</reference>
<gene>
    <name evidence="1" type="ORF">HNQ39_002304</name>
</gene>
<comment type="caution">
    <text evidence="1">The sequence shown here is derived from an EMBL/GenBank/DDBJ whole genome shotgun (WGS) entry which is preliminary data.</text>
</comment>
<dbReference type="RefSeq" id="WP_184195609.1">
    <property type="nucleotide sequence ID" value="NZ_JACHGW010000002.1"/>
</dbReference>
<keyword evidence="2" id="KW-1185">Reference proteome</keyword>
<protein>
    <submittedName>
        <fullName evidence="1">Uncharacterized protein</fullName>
    </submittedName>
</protein>
<accession>A0A7W9SQT9</accession>
<dbReference type="EMBL" id="JACHGW010000002">
    <property type="protein sequence ID" value="MBB6050513.1"/>
    <property type="molecule type" value="Genomic_DNA"/>
</dbReference>
<evidence type="ECO:0000313" key="2">
    <source>
        <dbReference type="Proteomes" id="UP000520814"/>
    </source>
</evidence>
<dbReference type="AlphaFoldDB" id="A0A7W9SQT9"/>
<organism evidence="1 2">
    <name type="scientific">Armatimonas rosea</name>
    <dbReference type="NCBI Taxonomy" id="685828"/>
    <lineage>
        <taxon>Bacteria</taxon>
        <taxon>Bacillati</taxon>
        <taxon>Armatimonadota</taxon>
        <taxon>Armatimonadia</taxon>
        <taxon>Armatimonadales</taxon>
        <taxon>Armatimonadaceae</taxon>
        <taxon>Armatimonas</taxon>
    </lineage>
</organism>
<evidence type="ECO:0000313" key="1">
    <source>
        <dbReference type="EMBL" id="MBB6050513.1"/>
    </source>
</evidence>
<sequence length="214" mass="24174">MTEYELSEILSALEHGSEEQQEVALERLRAVGEQAVEPLVQTIVRYLHAHRPWKDEVYQEIPEAARQRVLRMAFLLVSYGSASSLRVLAGVAQQVNRAPFLEPVAILEERAIEDDVSALISVLRWLIGTLKETVLSLAIGQALVRIAMNHPEHHRQLAYALPLLRRYNLASLAYLRLHSALRVALSTRTLPIPAQAAQTHTDLPIPGEEHRKWH</sequence>